<evidence type="ECO:0000313" key="3">
    <source>
        <dbReference type="Proteomes" id="UP000005408"/>
    </source>
</evidence>
<dbReference type="Proteomes" id="UP000005408">
    <property type="component" value="Unassembled WGS sequence"/>
</dbReference>
<keyword evidence="1" id="KW-1133">Transmembrane helix</keyword>
<organism evidence="2 3">
    <name type="scientific">Magallana gigas</name>
    <name type="common">Pacific oyster</name>
    <name type="synonym">Crassostrea gigas</name>
    <dbReference type="NCBI Taxonomy" id="29159"/>
    <lineage>
        <taxon>Eukaryota</taxon>
        <taxon>Metazoa</taxon>
        <taxon>Spiralia</taxon>
        <taxon>Lophotrochozoa</taxon>
        <taxon>Mollusca</taxon>
        <taxon>Bivalvia</taxon>
        <taxon>Autobranchia</taxon>
        <taxon>Pteriomorphia</taxon>
        <taxon>Ostreida</taxon>
        <taxon>Ostreoidea</taxon>
        <taxon>Ostreidae</taxon>
        <taxon>Magallana</taxon>
    </lineage>
</organism>
<name>A0A8W8P7A7_MAGGI</name>
<dbReference type="AlphaFoldDB" id="A0A8W8P7A7"/>
<keyword evidence="1" id="KW-0812">Transmembrane</keyword>
<protein>
    <recommendedName>
        <fullName evidence="4">MULE transposase domain-containing protein</fullName>
    </recommendedName>
</protein>
<reference evidence="2" key="1">
    <citation type="submission" date="2022-08" db="UniProtKB">
        <authorList>
            <consortium name="EnsemblMetazoa"/>
        </authorList>
    </citation>
    <scope>IDENTIFICATION</scope>
    <source>
        <strain evidence="2">05x7-T-G4-1.051#20</strain>
    </source>
</reference>
<accession>A0A8W8P7A7</accession>
<evidence type="ECO:0000256" key="1">
    <source>
        <dbReference type="SAM" id="Phobius"/>
    </source>
</evidence>
<keyword evidence="3" id="KW-1185">Reference proteome</keyword>
<keyword evidence="1" id="KW-0472">Membrane</keyword>
<feature type="transmembrane region" description="Helical" evidence="1">
    <location>
        <begin position="57"/>
        <end position="76"/>
    </location>
</feature>
<sequence>MDMYQLGRNGGHLANICLKSPKPEMGCTFHWCQAVRRHIQELGFAATNMKREATHRYLKLIMALSFLPAPAMSAAFQTLKERAKREPLQSLVNHIDRLWMNHSVVHSSSWTVYH</sequence>
<dbReference type="EnsemblMetazoa" id="G9830.1">
    <property type="protein sequence ID" value="G9830.1:cds"/>
    <property type="gene ID" value="G9830"/>
</dbReference>
<proteinExistence type="predicted"/>
<evidence type="ECO:0000313" key="2">
    <source>
        <dbReference type="EnsemblMetazoa" id="G9830.1:cds"/>
    </source>
</evidence>
<evidence type="ECO:0008006" key="4">
    <source>
        <dbReference type="Google" id="ProtNLM"/>
    </source>
</evidence>